<feature type="transmembrane region" description="Helical" evidence="1">
    <location>
        <begin position="20"/>
        <end position="41"/>
    </location>
</feature>
<keyword evidence="1" id="KW-0472">Membrane</keyword>
<comment type="caution">
    <text evidence="3">The sequence shown here is derived from an EMBL/GenBank/DDBJ whole genome shotgun (WGS) entry which is preliminary data.</text>
</comment>
<sequence length="332" mass="36989">MASGPAPPLPNVQLSYGPMIVGVFFNMILYGVLAGQTLSYFQVYRKDATWMRLFVGFLFAVETANTALDMAMMYEPLILKYGQKPVFFPTVFMTEPLCIVLVSMPIQLFFAWRIHQLTKSLWVPLIISVFGVASFAGGLWTAIKVQMLREFIKKPLLHNSALLWFLAACVADVLITISLVKTLSQKKTGFAATDSVLDRIIRMTIQTVRCSASWTSSASWHCRQHYAVNFVWDLALSKLYSNCLLSTLNARHKLNDASHGSTFQQRRSVVLSPARSGSGKQESFFDSAPATGSVTYGGTITEGHLPDLEYGIHMTKIVERMEDPVPRTVVAQ</sequence>
<gene>
    <name evidence="3" type="ORF">B0H16DRAFT_1810437</name>
</gene>
<dbReference type="InterPro" id="IPR045339">
    <property type="entry name" value="DUF6534"/>
</dbReference>
<feature type="transmembrane region" description="Helical" evidence="1">
    <location>
        <begin position="161"/>
        <end position="180"/>
    </location>
</feature>
<evidence type="ECO:0000313" key="3">
    <source>
        <dbReference type="EMBL" id="KAJ7713422.1"/>
    </source>
</evidence>
<evidence type="ECO:0000256" key="1">
    <source>
        <dbReference type="SAM" id="Phobius"/>
    </source>
</evidence>
<dbReference type="AlphaFoldDB" id="A0AAD7H6W2"/>
<dbReference type="Pfam" id="PF20152">
    <property type="entry name" value="DUF6534"/>
    <property type="match status" value="1"/>
</dbReference>
<dbReference type="PANTHER" id="PTHR40465:SF1">
    <property type="entry name" value="DUF6534 DOMAIN-CONTAINING PROTEIN"/>
    <property type="match status" value="1"/>
</dbReference>
<feature type="transmembrane region" description="Helical" evidence="1">
    <location>
        <begin position="86"/>
        <end position="109"/>
    </location>
</feature>
<keyword evidence="1" id="KW-0812">Transmembrane</keyword>
<feature type="transmembrane region" description="Helical" evidence="1">
    <location>
        <begin position="53"/>
        <end position="74"/>
    </location>
</feature>
<name>A0AAD7H6W2_9AGAR</name>
<proteinExistence type="predicted"/>
<reference evidence="3" key="1">
    <citation type="submission" date="2023-03" db="EMBL/GenBank/DDBJ databases">
        <title>Massive genome expansion in bonnet fungi (Mycena s.s.) driven by repeated elements and novel gene families across ecological guilds.</title>
        <authorList>
            <consortium name="Lawrence Berkeley National Laboratory"/>
            <person name="Harder C.B."/>
            <person name="Miyauchi S."/>
            <person name="Viragh M."/>
            <person name="Kuo A."/>
            <person name="Thoen E."/>
            <person name="Andreopoulos B."/>
            <person name="Lu D."/>
            <person name="Skrede I."/>
            <person name="Drula E."/>
            <person name="Henrissat B."/>
            <person name="Morin E."/>
            <person name="Kohler A."/>
            <person name="Barry K."/>
            <person name="LaButti K."/>
            <person name="Morin E."/>
            <person name="Salamov A."/>
            <person name="Lipzen A."/>
            <person name="Mereny Z."/>
            <person name="Hegedus B."/>
            <person name="Baldrian P."/>
            <person name="Stursova M."/>
            <person name="Weitz H."/>
            <person name="Taylor A."/>
            <person name="Grigoriev I.V."/>
            <person name="Nagy L.G."/>
            <person name="Martin F."/>
            <person name="Kauserud H."/>
        </authorList>
    </citation>
    <scope>NUCLEOTIDE SEQUENCE</scope>
    <source>
        <strain evidence="3">CBHHK182m</strain>
    </source>
</reference>
<evidence type="ECO:0000259" key="2">
    <source>
        <dbReference type="Pfam" id="PF20152"/>
    </source>
</evidence>
<protein>
    <recommendedName>
        <fullName evidence="2">DUF6534 domain-containing protein</fullName>
    </recommendedName>
</protein>
<feature type="transmembrane region" description="Helical" evidence="1">
    <location>
        <begin position="121"/>
        <end position="141"/>
    </location>
</feature>
<organism evidence="3 4">
    <name type="scientific">Mycena metata</name>
    <dbReference type="NCBI Taxonomy" id="1033252"/>
    <lineage>
        <taxon>Eukaryota</taxon>
        <taxon>Fungi</taxon>
        <taxon>Dikarya</taxon>
        <taxon>Basidiomycota</taxon>
        <taxon>Agaricomycotina</taxon>
        <taxon>Agaricomycetes</taxon>
        <taxon>Agaricomycetidae</taxon>
        <taxon>Agaricales</taxon>
        <taxon>Marasmiineae</taxon>
        <taxon>Mycenaceae</taxon>
        <taxon>Mycena</taxon>
    </lineage>
</organism>
<dbReference type="EMBL" id="JARKIB010000343">
    <property type="protein sequence ID" value="KAJ7713422.1"/>
    <property type="molecule type" value="Genomic_DNA"/>
</dbReference>
<keyword evidence="4" id="KW-1185">Reference proteome</keyword>
<evidence type="ECO:0000313" key="4">
    <source>
        <dbReference type="Proteomes" id="UP001215598"/>
    </source>
</evidence>
<dbReference type="PANTHER" id="PTHR40465">
    <property type="entry name" value="CHROMOSOME 1, WHOLE GENOME SHOTGUN SEQUENCE"/>
    <property type="match status" value="1"/>
</dbReference>
<keyword evidence="1" id="KW-1133">Transmembrane helix</keyword>
<accession>A0AAD7H6W2</accession>
<feature type="domain" description="DUF6534" evidence="2">
    <location>
        <begin position="168"/>
        <end position="252"/>
    </location>
</feature>
<dbReference type="Proteomes" id="UP001215598">
    <property type="component" value="Unassembled WGS sequence"/>
</dbReference>